<feature type="domain" description="Serine aminopeptidase S33" evidence="4">
    <location>
        <begin position="20"/>
        <end position="230"/>
    </location>
</feature>
<sequence>MPALDHGLRFAHDGSSEVGVLLSHGFTGSPVSMRPWADRLVAEGFSVRLPLLPGHGTHWREMNRTTWPQWYAELESSLAELTARCASVFVFGLSMGGALCLRLAQEHGSEVAGLVLVNPSVLTTRPAARLLPVLSRVVPSVAPISDDIAKPGVSEHAYARTPLRALASLAKLWGTVRRDLPRVDQPVLLLRSAVDHVVEPENAAAVLAGISSRDVTEVVLDNSYHVATLDHDAPVIFDRSVEFVRRVRADRAGDPQ</sequence>
<reference evidence="6" key="1">
    <citation type="submission" date="2016-10" db="EMBL/GenBank/DDBJ databases">
        <authorList>
            <person name="Varghese N."/>
            <person name="Submissions S."/>
        </authorList>
    </citation>
    <scope>NUCLEOTIDE SEQUENCE [LARGE SCALE GENOMIC DNA]</scope>
    <source>
        <strain evidence="6">DSM 44260</strain>
    </source>
</reference>
<evidence type="ECO:0000259" key="4">
    <source>
        <dbReference type="Pfam" id="PF12146"/>
    </source>
</evidence>
<protein>
    <submittedName>
        <fullName evidence="5">Carboxylesterase</fullName>
    </submittedName>
</protein>
<organism evidence="5 6">
    <name type="scientific">Actinokineospora terrae</name>
    <dbReference type="NCBI Taxonomy" id="155974"/>
    <lineage>
        <taxon>Bacteria</taxon>
        <taxon>Bacillati</taxon>
        <taxon>Actinomycetota</taxon>
        <taxon>Actinomycetes</taxon>
        <taxon>Pseudonocardiales</taxon>
        <taxon>Pseudonocardiaceae</taxon>
        <taxon>Actinokineospora</taxon>
    </lineage>
</organism>
<evidence type="ECO:0000313" key="5">
    <source>
        <dbReference type="EMBL" id="SER37273.1"/>
    </source>
</evidence>
<dbReference type="InterPro" id="IPR051044">
    <property type="entry name" value="MAG_DAG_Lipase"/>
</dbReference>
<dbReference type="GO" id="GO:0052689">
    <property type="term" value="F:carboxylic ester hydrolase activity"/>
    <property type="evidence" value="ECO:0007669"/>
    <property type="project" value="InterPro"/>
</dbReference>
<dbReference type="STRING" id="155974.SAMN04487818_10342"/>
<dbReference type="PIRSF" id="PIRSF017388">
    <property type="entry name" value="Esterase_lipase"/>
    <property type="match status" value="1"/>
</dbReference>
<dbReference type="InterPro" id="IPR022742">
    <property type="entry name" value="Hydrolase_4"/>
</dbReference>
<dbReference type="InterPro" id="IPR012354">
    <property type="entry name" value="Esterase_lipase"/>
</dbReference>
<dbReference type="Pfam" id="PF12146">
    <property type="entry name" value="Hydrolase_4"/>
    <property type="match status" value="1"/>
</dbReference>
<feature type="active site" description="Nucleophile" evidence="1">
    <location>
        <position position="94"/>
    </location>
</feature>
<evidence type="ECO:0000313" key="6">
    <source>
        <dbReference type="Proteomes" id="UP000199051"/>
    </source>
</evidence>
<feature type="binding site" evidence="2">
    <location>
        <position position="95"/>
    </location>
    <ligand>
        <name>substrate</name>
    </ligand>
</feature>
<feature type="binding site" evidence="2">
    <location>
        <position position="26"/>
    </location>
    <ligand>
        <name>substrate</name>
    </ligand>
</feature>
<feature type="site" description="Important for substrate specificity" evidence="3">
    <location>
        <position position="144"/>
    </location>
</feature>
<dbReference type="InterPro" id="IPR029058">
    <property type="entry name" value="AB_hydrolase_fold"/>
</dbReference>
<dbReference type="Gene3D" id="3.40.50.1820">
    <property type="entry name" value="alpha/beta hydrolase"/>
    <property type="match status" value="1"/>
</dbReference>
<dbReference type="SUPFAM" id="SSF53474">
    <property type="entry name" value="alpha/beta-Hydrolases"/>
    <property type="match status" value="1"/>
</dbReference>
<proteinExistence type="predicted"/>
<feature type="active site" description="Charge relay system" evidence="1">
    <location>
        <position position="195"/>
    </location>
</feature>
<dbReference type="PANTHER" id="PTHR11614">
    <property type="entry name" value="PHOSPHOLIPASE-RELATED"/>
    <property type="match status" value="1"/>
</dbReference>
<accession>A0A1H9NPH9</accession>
<dbReference type="RefSeq" id="WP_245782237.1">
    <property type="nucleotide sequence ID" value="NZ_FOGI01000003.1"/>
</dbReference>
<evidence type="ECO:0000256" key="2">
    <source>
        <dbReference type="PIRSR" id="PIRSR017388-2"/>
    </source>
</evidence>
<dbReference type="EMBL" id="FOGI01000003">
    <property type="protein sequence ID" value="SER37273.1"/>
    <property type="molecule type" value="Genomic_DNA"/>
</dbReference>
<name>A0A1H9NPH9_9PSEU</name>
<keyword evidence="6" id="KW-1185">Reference proteome</keyword>
<evidence type="ECO:0000256" key="3">
    <source>
        <dbReference type="PIRSR" id="PIRSR017388-3"/>
    </source>
</evidence>
<feature type="active site" description="Charge relay system" evidence="1">
    <location>
        <position position="225"/>
    </location>
</feature>
<dbReference type="AlphaFoldDB" id="A0A1H9NPH9"/>
<gene>
    <name evidence="5" type="ORF">SAMN04487818_10342</name>
</gene>
<evidence type="ECO:0000256" key="1">
    <source>
        <dbReference type="PIRSR" id="PIRSR017388-1"/>
    </source>
</evidence>
<dbReference type="Proteomes" id="UP000199051">
    <property type="component" value="Unassembled WGS sequence"/>
</dbReference>